<dbReference type="InterPro" id="IPR016181">
    <property type="entry name" value="Acyl_CoA_acyltransferase"/>
</dbReference>
<dbReference type="Proteomes" id="UP000199017">
    <property type="component" value="Unassembled WGS sequence"/>
</dbReference>
<dbReference type="Pfam" id="PF00583">
    <property type="entry name" value="Acetyltransf_1"/>
    <property type="match status" value="1"/>
</dbReference>
<organism evidence="4 5">
    <name type="scientific">Alteribacillus bidgolensis</name>
    <dbReference type="NCBI Taxonomy" id="930129"/>
    <lineage>
        <taxon>Bacteria</taxon>
        <taxon>Bacillati</taxon>
        <taxon>Bacillota</taxon>
        <taxon>Bacilli</taxon>
        <taxon>Bacillales</taxon>
        <taxon>Bacillaceae</taxon>
        <taxon>Alteribacillus</taxon>
    </lineage>
</organism>
<gene>
    <name evidence="4" type="ORF">SAMN05216352_104184</name>
</gene>
<evidence type="ECO:0000313" key="4">
    <source>
        <dbReference type="EMBL" id="SDI03830.1"/>
    </source>
</evidence>
<dbReference type="GO" id="GO:0016747">
    <property type="term" value="F:acyltransferase activity, transferring groups other than amino-acyl groups"/>
    <property type="evidence" value="ECO:0007669"/>
    <property type="project" value="InterPro"/>
</dbReference>
<keyword evidence="5" id="KW-1185">Reference proteome</keyword>
<dbReference type="Gene3D" id="3.40.630.30">
    <property type="match status" value="1"/>
</dbReference>
<evidence type="ECO:0000256" key="2">
    <source>
        <dbReference type="ARBA" id="ARBA00023315"/>
    </source>
</evidence>
<dbReference type="SUPFAM" id="SSF55729">
    <property type="entry name" value="Acyl-CoA N-acyltransferases (Nat)"/>
    <property type="match status" value="1"/>
</dbReference>
<dbReference type="PROSITE" id="PS51186">
    <property type="entry name" value="GNAT"/>
    <property type="match status" value="1"/>
</dbReference>
<dbReference type="AlphaFoldDB" id="A0A1G8HBG3"/>
<name>A0A1G8HBG3_9BACI</name>
<sequence>MKIIPFTVEGYYFIKMIELYAAIFKADPKVMKKQFQQHYRYPNFEGYLAVINNQVAGYIYGYTSRRGQYYHHLLANHLLSNDGWLKNCLVLAELGVHPRYRRRGIAKQLIHILLQNRREKTALLTVRRDNHNAVSFYKKQGWVVIRDGFYPNVPYEFLIMGKVLNKVKSIG</sequence>
<evidence type="ECO:0000256" key="1">
    <source>
        <dbReference type="ARBA" id="ARBA00022679"/>
    </source>
</evidence>
<dbReference type="InterPro" id="IPR000182">
    <property type="entry name" value="GNAT_dom"/>
</dbReference>
<dbReference type="STRING" id="930129.SAMN05216352_104184"/>
<dbReference type="InterPro" id="IPR050680">
    <property type="entry name" value="YpeA/RimI_acetyltransf"/>
</dbReference>
<protein>
    <submittedName>
        <fullName evidence="4">Acetyltransferase (GNAT) family protein</fullName>
    </submittedName>
</protein>
<dbReference type="CDD" id="cd04301">
    <property type="entry name" value="NAT_SF"/>
    <property type="match status" value="1"/>
</dbReference>
<dbReference type="PANTHER" id="PTHR43420:SF47">
    <property type="entry name" value="N-ACETYLTRANSFERASE DOMAIN-CONTAINING PROTEIN"/>
    <property type="match status" value="1"/>
</dbReference>
<dbReference type="EMBL" id="FNDU01000004">
    <property type="protein sequence ID" value="SDI03830.1"/>
    <property type="molecule type" value="Genomic_DNA"/>
</dbReference>
<dbReference type="PANTHER" id="PTHR43420">
    <property type="entry name" value="ACETYLTRANSFERASE"/>
    <property type="match status" value="1"/>
</dbReference>
<dbReference type="RefSeq" id="WP_091583727.1">
    <property type="nucleotide sequence ID" value="NZ_FNDU01000004.1"/>
</dbReference>
<evidence type="ECO:0000313" key="5">
    <source>
        <dbReference type="Proteomes" id="UP000199017"/>
    </source>
</evidence>
<keyword evidence="2" id="KW-0012">Acyltransferase</keyword>
<accession>A0A1G8HBG3</accession>
<reference evidence="4 5" key="1">
    <citation type="submission" date="2016-10" db="EMBL/GenBank/DDBJ databases">
        <authorList>
            <person name="de Groot N.N."/>
        </authorList>
    </citation>
    <scope>NUCLEOTIDE SEQUENCE [LARGE SCALE GENOMIC DNA]</scope>
    <source>
        <strain evidence="5">P4B,CCM 7963,CECT 7998,DSM 25260,IBRC-M 10614,KCTC 13821</strain>
    </source>
</reference>
<feature type="domain" description="N-acetyltransferase" evidence="3">
    <location>
        <begin position="1"/>
        <end position="165"/>
    </location>
</feature>
<keyword evidence="1 4" id="KW-0808">Transferase</keyword>
<dbReference type="OrthoDB" id="3692150at2"/>
<proteinExistence type="predicted"/>
<evidence type="ECO:0000259" key="3">
    <source>
        <dbReference type="PROSITE" id="PS51186"/>
    </source>
</evidence>